<reference evidence="4" key="2">
    <citation type="submission" date="2023-02" db="EMBL/GenBank/DDBJ databases">
        <authorList>
            <person name="Sun Q."/>
            <person name="Mori K."/>
        </authorList>
    </citation>
    <scope>NUCLEOTIDE SEQUENCE</scope>
    <source>
        <strain evidence="4">NBRC 112290</strain>
    </source>
</reference>
<dbReference type="PROSITE" id="PS50893">
    <property type="entry name" value="ABC_TRANSPORTER_2"/>
    <property type="match status" value="1"/>
</dbReference>
<comment type="caution">
    <text evidence="4">The sequence shown here is derived from an EMBL/GenBank/DDBJ whole genome shotgun (WGS) entry which is preliminary data.</text>
</comment>
<proteinExistence type="predicted"/>
<dbReference type="Proteomes" id="UP001157161">
    <property type="component" value="Unassembled WGS sequence"/>
</dbReference>
<keyword evidence="2 4" id="KW-0067">ATP-binding</keyword>
<protein>
    <submittedName>
        <fullName evidence="4">ABC transporter ATP-binding protein</fullName>
    </submittedName>
</protein>
<reference evidence="4" key="1">
    <citation type="journal article" date="2014" name="Int. J. Syst. Evol. Microbiol.">
        <title>Complete genome sequence of Corynebacterium casei LMG S-19264T (=DSM 44701T), isolated from a smear-ripened cheese.</title>
        <authorList>
            <consortium name="US DOE Joint Genome Institute (JGI-PGF)"/>
            <person name="Walter F."/>
            <person name="Albersmeier A."/>
            <person name="Kalinowski J."/>
            <person name="Ruckert C."/>
        </authorList>
    </citation>
    <scope>NUCLEOTIDE SEQUENCE</scope>
    <source>
        <strain evidence="4">NBRC 112290</strain>
    </source>
</reference>
<accession>A0AA37XEY5</accession>
<evidence type="ECO:0000313" key="5">
    <source>
        <dbReference type="Proteomes" id="UP001157161"/>
    </source>
</evidence>
<dbReference type="AlphaFoldDB" id="A0AA37XEY5"/>
<gene>
    <name evidence="4" type="ORF">GCM10025875_20040</name>
</gene>
<evidence type="ECO:0000256" key="2">
    <source>
        <dbReference type="ARBA" id="ARBA00022840"/>
    </source>
</evidence>
<dbReference type="PANTHER" id="PTHR43158">
    <property type="entry name" value="SKFA PEPTIDE EXPORT ATP-BINDING PROTEIN SKFE"/>
    <property type="match status" value="1"/>
</dbReference>
<organism evidence="4 5">
    <name type="scientific">Litorihabitans aurantiacus</name>
    <dbReference type="NCBI Taxonomy" id="1930061"/>
    <lineage>
        <taxon>Bacteria</taxon>
        <taxon>Bacillati</taxon>
        <taxon>Actinomycetota</taxon>
        <taxon>Actinomycetes</taxon>
        <taxon>Micrococcales</taxon>
        <taxon>Beutenbergiaceae</taxon>
        <taxon>Litorihabitans</taxon>
    </lineage>
</organism>
<name>A0AA37XEY5_9MICO</name>
<dbReference type="InterPro" id="IPR003439">
    <property type="entry name" value="ABC_transporter-like_ATP-bd"/>
</dbReference>
<dbReference type="InterPro" id="IPR003593">
    <property type="entry name" value="AAA+_ATPase"/>
</dbReference>
<dbReference type="SUPFAM" id="SSF52540">
    <property type="entry name" value="P-loop containing nucleoside triphosphate hydrolases"/>
    <property type="match status" value="1"/>
</dbReference>
<dbReference type="SMART" id="SM00382">
    <property type="entry name" value="AAA"/>
    <property type="match status" value="1"/>
</dbReference>
<evidence type="ECO:0000256" key="1">
    <source>
        <dbReference type="ARBA" id="ARBA00022741"/>
    </source>
</evidence>
<dbReference type="Gene3D" id="3.40.50.300">
    <property type="entry name" value="P-loop containing nucleotide triphosphate hydrolases"/>
    <property type="match status" value="1"/>
</dbReference>
<dbReference type="Pfam" id="PF00005">
    <property type="entry name" value="ABC_tran"/>
    <property type="match status" value="1"/>
</dbReference>
<evidence type="ECO:0000313" key="4">
    <source>
        <dbReference type="EMBL" id="GMA32012.1"/>
    </source>
</evidence>
<keyword evidence="5" id="KW-1185">Reference proteome</keyword>
<feature type="domain" description="ABC transporter" evidence="3">
    <location>
        <begin position="10"/>
        <end position="236"/>
    </location>
</feature>
<dbReference type="InterPro" id="IPR027417">
    <property type="entry name" value="P-loop_NTPase"/>
</dbReference>
<keyword evidence="1" id="KW-0547">Nucleotide-binding</keyword>
<dbReference type="RefSeq" id="WP_284250731.1">
    <property type="nucleotide sequence ID" value="NZ_BSUM01000001.1"/>
</dbReference>
<dbReference type="GO" id="GO:0005524">
    <property type="term" value="F:ATP binding"/>
    <property type="evidence" value="ECO:0007669"/>
    <property type="project" value="UniProtKB-KW"/>
</dbReference>
<dbReference type="GO" id="GO:0016887">
    <property type="term" value="F:ATP hydrolysis activity"/>
    <property type="evidence" value="ECO:0007669"/>
    <property type="project" value="InterPro"/>
</dbReference>
<dbReference type="PANTHER" id="PTHR43158:SF5">
    <property type="entry name" value="ABC TRANSPORTER, ATP-BINDING PROTEIN"/>
    <property type="match status" value="1"/>
</dbReference>
<evidence type="ECO:0000259" key="3">
    <source>
        <dbReference type="PROSITE" id="PS50893"/>
    </source>
</evidence>
<dbReference type="EMBL" id="BSUM01000001">
    <property type="protein sequence ID" value="GMA32012.1"/>
    <property type="molecule type" value="Genomic_DNA"/>
</dbReference>
<sequence>MTTRPAPIGVSARSLTKAFGTDATALDGLDLEIRAGAITGLLGRNGAGKSTLLELVAGFDRPTSGTLLVDGEDPFENPVTAADTQLVREGGDTFDSEPVADTLSWYADAREHWDADLASGLVAELGVDAGTKVEHLSRGQRSAVGAVIGLASRAPLTLFDETSIGMDAPNRATFYDALIADYAAHPRTIVVSTHLISEIEQVLEDVVVLDRGRALVSGSADDVRAGGLTLTGRAGEVDLVLGGREVLARRDLGPTAQVTVLTSPGDELAGRARDAGLEIGAVGLQDLFVHLTRRSGASAKEES</sequence>